<sequence length="135" mass="15099">MGLLFEDRIINDFDVEATFGTLNYLSVQQVFERDSENNVTEVVREQNVTLYSEELNDQIEIAIPADFELSGIAYDDEVVLTGHVTALAWLNSYKGYNDQVQSEQAFKVRSAGIKKAKSGVVAPPNEDKKPQPAKN</sequence>
<proteinExistence type="predicted"/>
<dbReference type="Proteomes" id="UP000249828">
    <property type="component" value="Unassembled WGS sequence"/>
</dbReference>
<accession>A0A2W4BG50</accession>
<dbReference type="EMBL" id="PIEU01000088">
    <property type="protein sequence ID" value="PZL72172.1"/>
    <property type="molecule type" value="Genomic_DNA"/>
</dbReference>
<dbReference type="Gene3D" id="2.40.50.390">
    <property type="entry name" value="Conjugative transposon protein, DUF961"/>
    <property type="match status" value="1"/>
</dbReference>
<dbReference type="AlphaFoldDB" id="A0A2W4BG50"/>
<name>A0A2W4BG50_9ENTE</name>
<reference evidence="2 3" key="1">
    <citation type="submission" date="2017-11" db="EMBL/GenBank/DDBJ databases">
        <title>Draft genome sequence of Enterococcus plantarum TRW2 strain isolated from lettuce.</title>
        <authorList>
            <person name="Kim E.B."/>
            <person name="Marco M.L."/>
            <person name="Williams T.R."/>
            <person name="You I.H."/>
        </authorList>
    </citation>
    <scope>NUCLEOTIDE SEQUENCE [LARGE SCALE GENOMIC DNA]</scope>
    <source>
        <strain evidence="2 3">TRW2</strain>
    </source>
</reference>
<feature type="region of interest" description="Disordered" evidence="1">
    <location>
        <begin position="115"/>
        <end position="135"/>
    </location>
</feature>
<gene>
    <name evidence="2" type="ORF">CI088_11225</name>
</gene>
<dbReference type="InterPro" id="IPR038620">
    <property type="entry name" value="YdcP-like_sf"/>
</dbReference>
<evidence type="ECO:0000313" key="3">
    <source>
        <dbReference type="Proteomes" id="UP000249828"/>
    </source>
</evidence>
<protein>
    <recommendedName>
        <fullName evidence="4">DUF961 domain-containing protein</fullName>
    </recommendedName>
</protein>
<evidence type="ECO:0008006" key="4">
    <source>
        <dbReference type="Google" id="ProtNLM"/>
    </source>
</evidence>
<feature type="compositionally biased region" description="Basic and acidic residues" evidence="1">
    <location>
        <begin position="125"/>
        <end position="135"/>
    </location>
</feature>
<dbReference type="RefSeq" id="WP_111248256.1">
    <property type="nucleotide sequence ID" value="NZ_PIEU01000088.1"/>
</dbReference>
<organism evidence="2 3">
    <name type="scientific">Enterococcus plantarum</name>
    <dbReference type="NCBI Taxonomy" id="1077675"/>
    <lineage>
        <taxon>Bacteria</taxon>
        <taxon>Bacillati</taxon>
        <taxon>Bacillota</taxon>
        <taxon>Bacilli</taxon>
        <taxon>Lactobacillales</taxon>
        <taxon>Enterococcaceae</taxon>
        <taxon>Enterococcus</taxon>
    </lineage>
</organism>
<dbReference type="InterPro" id="IPR010365">
    <property type="entry name" value="DUF961"/>
</dbReference>
<dbReference type="Pfam" id="PF06125">
    <property type="entry name" value="DUF961"/>
    <property type="match status" value="1"/>
</dbReference>
<evidence type="ECO:0000313" key="2">
    <source>
        <dbReference type="EMBL" id="PZL72172.1"/>
    </source>
</evidence>
<evidence type="ECO:0000256" key="1">
    <source>
        <dbReference type="SAM" id="MobiDB-lite"/>
    </source>
</evidence>
<comment type="caution">
    <text evidence="2">The sequence shown here is derived from an EMBL/GenBank/DDBJ whole genome shotgun (WGS) entry which is preliminary data.</text>
</comment>
<keyword evidence="3" id="KW-1185">Reference proteome</keyword>